<comment type="caution">
    <text evidence="2">The sequence shown here is derived from an EMBL/GenBank/DDBJ whole genome shotgun (WGS) entry which is preliminary data.</text>
</comment>
<gene>
    <name evidence="2" type="ORF">ElyMa_000498900</name>
</gene>
<evidence type="ECO:0000313" key="2">
    <source>
        <dbReference type="EMBL" id="GFR77061.1"/>
    </source>
</evidence>
<dbReference type="AlphaFoldDB" id="A0AAV4FXM9"/>
<sequence length="99" mass="10889">AQSLGEDTPYAFDTPIDAPLAMPQMPVNPEGAELPKPVGVATDSEEANAEGMQKEEKTSEEGDNQQAEEAKENEMTKEEKNSPEEKHKDAKDEEKEQTN</sequence>
<feature type="compositionally biased region" description="Basic and acidic residues" evidence="1">
    <location>
        <begin position="68"/>
        <end position="99"/>
    </location>
</feature>
<organism evidence="2 3">
    <name type="scientific">Elysia marginata</name>
    <dbReference type="NCBI Taxonomy" id="1093978"/>
    <lineage>
        <taxon>Eukaryota</taxon>
        <taxon>Metazoa</taxon>
        <taxon>Spiralia</taxon>
        <taxon>Lophotrochozoa</taxon>
        <taxon>Mollusca</taxon>
        <taxon>Gastropoda</taxon>
        <taxon>Heterobranchia</taxon>
        <taxon>Euthyneura</taxon>
        <taxon>Panpulmonata</taxon>
        <taxon>Sacoglossa</taxon>
        <taxon>Placobranchoidea</taxon>
        <taxon>Plakobranchidae</taxon>
        <taxon>Elysia</taxon>
    </lineage>
</organism>
<proteinExistence type="predicted"/>
<name>A0AAV4FXM9_9GAST</name>
<dbReference type="Proteomes" id="UP000762676">
    <property type="component" value="Unassembled WGS sequence"/>
</dbReference>
<evidence type="ECO:0000256" key="1">
    <source>
        <dbReference type="SAM" id="MobiDB-lite"/>
    </source>
</evidence>
<feature type="region of interest" description="Disordered" evidence="1">
    <location>
        <begin position="1"/>
        <end position="99"/>
    </location>
</feature>
<reference evidence="2 3" key="1">
    <citation type="journal article" date="2021" name="Elife">
        <title>Chloroplast acquisition without the gene transfer in kleptoplastic sea slugs, Plakobranchus ocellatus.</title>
        <authorList>
            <person name="Maeda T."/>
            <person name="Takahashi S."/>
            <person name="Yoshida T."/>
            <person name="Shimamura S."/>
            <person name="Takaki Y."/>
            <person name="Nagai Y."/>
            <person name="Toyoda A."/>
            <person name="Suzuki Y."/>
            <person name="Arimoto A."/>
            <person name="Ishii H."/>
            <person name="Satoh N."/>
            <person name="Nishiyama T."/>
            <person name="Hasebe M."/>
            <person name="Maruyama T."/>
            <person name="Minagawa J."/>
            <person name="Obokata J."/>
            <person name="Shigenobu S."/>
        </authorList>
    </citation>
    <scope>NUCLEOTIDE SEQUENCE [LARGE SCALE GENOMIC DNA]</scope>
</reference>
<keyword evidence="3" id="KW-1185">Reference proteome</keyword>
<dbReference type="EMBL" id="BMAT01000954">
    <property type="protein sequence ID" value="GFR77061.1"/>
    <property type="molecule type" value="Genomic_DNA"/>
</dbReference>
<protein>
    <submittedName>
        <fullName evidence="2">Uncharacterized protein</fullName>
    </submittedName>
</protein>
<accession>A0AAV4FXM9</accession>
<evidence type="ECO:0000313" key="3">
    <source>
        <dbReference type="Proteomes" id="UP000762676"/>
    </source>
</evidence>
<feature type="non-terminal residue" evidence="2">
    <location>
        <position position="1"/>
    </location>
</feature>
<feature type="non-terminal residue" evidence="2">
    <location>
        <position position="99"/>
    </location>
</feature>